<dbReference type="InterPro" id="IPR050828">
    <property type="entry name" value="C-type_lectin/matrix_domain"/>
</dbReference>
<dbReference type="VEuPathDB" id="VectorBase:PPAI009669"/>
<dbReference type="PROSITE" id="PS50041">
    <property type="entry name" value="C_TYPE_LECTIN_2"/>
    <property type="match status" value="1"/>
</dbReference>
<dbReference type="SUPFAM" id="SSF56436">
    <property type="entry name" value="C-type lectin-like"/>
    <property type="match status" value="1"/>
</dbReference>
<dbReference type="Gene3D" id="3.10.100.10">
    <property type="entry name" value="Mannose-Binding Protein A, subunit A"/>
    <property type="match status" value="1"/>
</dbReference>
<proteinExistence type="predicted"/>
<dbReference type="Pfam" id="PF00059">
    <property type="entry name" value="Lectin_C"/>
    <property type="match status" value="1"/>
</dbReference>
<sequence length="178" mass="20042">HCPENFTRAGGNCYHLGTNREINWKAASSFCKSMGAHLAEFETVGEYKDVTEFLLNQPPFRGKDFWLGGLNPGLLWIWSHSARPINRDTNLAAVANSTSTASGKGPKPSKKPPISQTEEKLLNIKGTGRCLRLTFNPSSHNYTYFGQDCSARQHYLCEHMDRNLENEISRISRQLLLN</sequence>
<dbReference type="VEuPathDB" id="VectorBase:PPAPM1_012031"/>
<name>A0A1B0DMS7_PHLPP</name>
<dbReference type="InterPro" id="IPR016187">
    <property type="entry name" value="CTDL_fold"/>
</dbReference>
<keyword evidence="2" id="KW-1185">Reference proteome</keyword>
<dbReference type="InterPro" id="IPR016186">
    <property type="entry name" value="C-type_lectin-like/link_sf"/>
</dbReference>
<organism evidence="1 2">
    <name type="scientific">Phlebotomus papatasi</name>
    <name type="common">Sandfly</name>
    <dbReference type="NCBI Taxonomy" id="29031"/>
    <lineage>
        <taxon>Eukaryota</taxon>
        <taxon>Metazoa</taxon>
        <taxon>Ecdysozoa</taxon>
        <taxon>Arthropoda</taxon>
        <taxon>Hexapoda</taxon>
        <taxon>Insecta</taxon>
        <taxon>Pterygota</taxon>
        <taxon>Neoptera</taxon>
        <taxon>Endopterygota</taxon>
        <taxon>Diptera</taxon>
        <taxon>Nematocera</taxon>
        <taxon>Psychodoidea</taxon>
        <taxon>Psychodidae</taxon>
        <taxon>Phlebotomus</taxon>
        <taxon>Phlebotomus</taxon>
    </lineage>
</organism>
<dbReference type="PANTHER" id="PTHR45710">
    <property type="entry name" value="C-TYPE LECTIN DOMAIN-CONTAINING PROTEIN 180"/>
    <property type="match status" value="1"/>
</dbReference>
<dbReference type="SMART" id="SM00034">
    <property type="entry name" value="CLECT"/>
    <property type="match status" value="1"/>
</dbReference>
<dbReference type="CDD" id="cd00037">
    <property type="entry name" value="CLECT"/>
    <property type="match status" value="1"/>
</dbReference>
<protein>
    <submittedName>
        <fullName evidence="1">Uncharacterized protein</fullName>
    </submittedName>
</protein>
<dbReference type="EMBL" id="AJVK01037581">
    <property type="status" value="NOT_ANNOTATED_CDS"/>
    <property type="molecule type" value="Genomic_DNA"/>
</dbReference>
<evidence type="ECO:0000313" key="2">
    <source>
        <dbReference type="Proteomes" id="UP000092462"/>
    </source>
</evidence>
<dbReference type="PANTHER" id="PTHR45710:SF34">
    <property type="match status" value="1"/>
</dbReference>
<reference evidence="1" key="1">
    <citation type="submission" date="2022-08" db="UniProtKB">
        <authorList>
            <consortium name="EnsemblMetazoa"/>
        </authorList>
    </citation>
    <scope>IDENTIFICATION</scope>
    <source>
        <strain evidence="1">Israel</strain>
    </source>
</reference>
<dbReference type="InterPro" id="IPR001304">
    <property type="entry name" value="C-type_lectin-like"/>
</dbReference>
<evidence type="ECO:0000313" key="1">
    <source>
        <dbReference type="EnsemblMetazoa" id="PPAI009669-PA"/>
    </source>
</evidence>
<dbReference type="AlphaFoldDB" id="A0A1B0DMS7"/>
<dbReference type="Proteomes" id="UP000092462">
    <property type="component" value="Unassembled WGS sequence"/>
</dbReference>
<accession>A0A1B0DMS7</accession>
<dbReference type="EnsemblMetazoa" id="PPAI009669-RA">
    <property type="protein sequence ID" value="PPAI009669-PA"/>
    <property type="gene ID" value="PPAI009669"/>
</dbReference>